<evidence type="ECO:0000256" key="1">
    <source>
        <dbReference type="ARBA" id="ARBA00022729"/>
    </source>
</evidence>
<evidence type="ECO:0000256" key="2">
    <source>
        <dbReference type="ARBA" id="ARBA00023157"/>
    </source>
</evidence>
<dbReference type="InterPro" id="IPR057774">
    <property type="entry name" value="D8C_UMOD/GP2/OIT3-like"/>
</dbReference>
<keyword evidence="1 3" id="KW-0732">Signal</keyword>
<dbReference type="PANTHER" id="PTHR36191:SF4">
    <property type="entry name" value="VWFD DOMAIN-CONTAINING PROTEIN"/>
    <property type="match status" value="1"/>
</dbReference>
<dbReference type="Proteomes" id="UP000694621">
    <property type="component" value="Unplaced"/>
</dbReference>
<dbReference type="OrthoDB" id="2015116at2759"/>
<protein>
    <recommendedName>
        <fullName evidence="4">UMOD/GP2/OIT3-like D8C domain-containing protein</fullName>
    </recommendedName>
</protein>
<evidence type="ECO:0000313" key="5">
    <source>
        <dbReference type="Ensembl" id="ENSAMXP00005026209.1"/>
    </source>
</evidence>
<reference evidence="5" key="1">
    <citation type="submission" date="2025-08" db="UniProtKB">
        <authorList>
            <consortium name="Ensembl"/>
        </authorList>
    </citation>
    <scope>IDENTIFICATION</scope>
</reference>
<dbReference type="Pfam" id="PF23283">
    <property type="entry name" value="D8C_UMOD"/>
    <property type="match status" value="1"/>
</dbReference>
<dbReference type="PANTHER" id="PTHR36191">
    <property type="entry name" value="ENDO/EXONUCLEASE/PHOSPHATASE DOMAIN-CONTAINING PROTEIN-RELATED"/>
    <property type="match status" value="1"/>
</dbReference>
<accession>A0A8B9R993</accession>
<organism evidence="5 6">
    <name type="scientific">Astyanax mexicanus</name>
    <name type="common">Blind cave fish</name>
    <name type="synonym">Astyanax fasciatus mexicanus</name>
    <dbReference type="NCBI Taxonomy" id="7994"/>
    <lineage>
        <taxon>Eukaryota</taxon>
        <taxon>Metazoa</taxon>
        <taxon>Chordata</taxon>
        <taxon>Craniata</taxon>
        <taxon>Vertebrata</taxon>
        <taxon>Euteleostomi</taxon>
        <taxon>Actinopterygii</taxon>
        <taxon>Neopterygii</taxon>
        <taxon>Teleostei</taxon>
        <taxon>Ostariophysi</taxon>
        <taxon>Characiformes</taxon>
        <taxon>Characoidei</taxon>
        <taxon>Acestrorhamphidae</taxon>
        <taxon>Acestrorhamphinae</taxon>
        <taxon>Astyanax</taxon>
    </lineage>
</organism>
<evidence type="ECO:0000256" key="3">
    <source>
        <dbReference type="SAM" id="SignalP"/>
    </source>
</evidence>
<keyword evidence="2" id="KW-1015">Disulfide bond</keyword>
<evidence type="ECO:0000259" key="4">
    <source>
        <dbReference type="Pfam" id="PF23283"/>
    </source>
</evidence>
<name>A0A8B9R993_ASTMX</name>
<evidence type="ECO:0000313" key="6">
    <source>
        <dbReference type="Proteomes" id="UP000694621"/>
    </source>
</evidence>
<dbReference type="AlphaFoldDB" id="A0A8B9R993"/>
<feature type="signal peptide" evidence="3">
    <location>
        <begin position="1"/>
        <end position="23"/>
    </location>
</feature>
<feature type="chain" id="PRO_5034496030" description="UMOD/GP2/OIT3-like D8C domain-containing protein" evidence="3">
    <location>
        <begin position="24"/>
        <end position="156"/>
    </location>
</feature>
<feature type="domain" description="UMOD/GP2/OIT3-like D8C" evidence="4">
    <location>
        <begin position="62"/>
        <end position="144"/>
    </location>
</feature>
<proteinExistence type="predicted"/>
<dbReference type="Ensembl" id="ENSAMXT00005028867.1">
    <property type="protein sequence ID" value="ENSAMXP00005026209.1"/>
    <property type="gene ID" value="ENSAMXG00005013242.1"/>
</dbReference>
<sequence length="156" mass="17302">CYGNLCGCYVAAVFLLAGATVSSKTVTGDPCYNYTTLNQPWRSITVTRLGICDDDFSWNGWYRLLHNGMTIRMPEICVNPYKCGTNITFWLSGPHPEISDGIITRQAIWGCCEYSVSIHVKACPGNYYVYEFVNPNACTAAYCSGTQIHSKSLKPV</sequence>